<proteinExistence type="inferred from homology"/>
<evidence type="ECO:0000259" key="7">
    <source>
        <dbReference type="Pfam" id="PF16213"/>
    </source>
</evidence>
<dbReference type="SUPFAM" id="SSF48371">
    <property type="entry name" value="ARM repeat"/>
    <property type="match status" value="1"/>
</dbReference>
<dbReference type="InterPro" id="IPR032691">
    <property type="entry name" value="Mon2/Sec7/BIG1-like_HUS"/>
</dbReference>
<dbReference type="KEGG" id="pfp:PFL1_03898"/>
<evidence type="ECO:0000256" key="2">
    <source>
        <dbReference type="ARBA" id="ARBA00022448"/>
    </source>
</evidence>
<protein>
    <submittedName>
        <fullName evidence="8">Uncharacterized protein</fullName>
    </submittedName>
</protein>
<dbReference type="GeneID" id="19318005"/>
<feature type="region of interest" description="Disordered" evidence="4">
    <location>
        <begin position="426"/>
        <end position="460"/>
    </location>
</feature>
<dbReference type="PANTHER" id="PTHR10663:SF333">
    <property type="entry name" value="PROTEIN MON2 HOMOLOG"/>
    <property type="match status" value="1"/>
</dbReference>
<dbReference type="Pfam" id="PF12783">
    <property type="entry name" value="Sec7-like_HUS"/>
    <property type="match status" value="1"/>
</dbReference>
<feature type="domain" description="Mon2/Sec7/BIG1-like dimerisation and cyclophilin-binding" evidence="7">
    <location>
        <begin position="4"/>
        <end position="180"/>
    </location>
</feature>
<dbReference type="GO" id="GO:0015031">
    <property type="term" value="P:protein transport"/>
    <property type="evidence" value="ECO:0007669"/>
    <property type="project" value="UniProtKB-KW"/>
</dbReference>
<evidence type="ECO:0000259" key="6">
    <source>
        <dbReference type="Pfam" id="PF16206"/>
    </source>
</evidence>
<dbReference type="Pfam" id="PF16213">
    <property type="entry name" value="DCB"/>
    <property type="match status" value="1"/>
</dbReference>
<evidence type="ECO:0000256" key="3">
    <source>
        <dbReference type="ARBA" id="ARBA00022927"/>
    </source>
</evidence>
<sequence length="1857" mass="199931">MSQLIVLELGSLASEARRKHPEIKQAADLALAQIKANPDAALQRSRLDDGPAADNLVLRPILLSCQTKLPKLISIAMALLQRLVLQRLVPDASIEAIVDALHALLAPITRSDVNVQLKILQIASALLSSYAFIHAELLSSTLLLCFKLQEGSKVAVVSSTAAATLRQSVMTVFDRVKEEDAVLDGIKAGGEDAAAAAPLASMSVDLPGREPVTLFPASRDAYLLFSDLCSLANGEAADFLGLASLSKTFSLELVESVLTNHARFFSARHHAPGSNAHPELLFILRSKTCPLLIRALSDAPSFPVHLRSMRLLFLLLRQFSADLVLEVEILMTMLLRFVRPTSRDEHGSGSGGVHTWQRVLALEVTRSLCSDDVFLRNLWTWYDQGDRSEQGLTGPQGGGGEGASSKLFALLLDTLYGVVREGQGTFAPEPSMSVARGRQQQQPPTHEVGPAPSSPRKSRIRESIDRGYSGFYEAAAGVASAAMIGVFSTSDAAGTEVMTGASSPPIQIIDQLDKTDPPAVASAALPKTYLQLLTLQSCLFLSQSIVGYALPIYSKFVNSRPADAAPAPPAIGESGIEALASAADRDGLRASKGMLQLAAPVLRDVFGRFLQIRCSEAIFEDNLVALRNLTNAVGALGLVEQRDALLGSIIVFALQLQPSESFAADRRQSSDVAGGSGLDRLPTANLACLRTLAQVAYYLSGSLEAGWYPVLRCLCFAYSVLDASLAPADGRVGAEDQVAEGGFDDVSHDTLSTLTRTPFTSLGARSGKDQLQLLSPADLRPAALKRQIEKVFENASALDDGALRHFVDALCRHSNVDVGLQLPEDASGGASRLPSSMSRASVRTTSGSIDEKKSFPITGISLVATLNVDRLTRRDPELGWKAIFDHLYGVCSADHVLSGWRLQAADAAMKFLFSAIAVEDTGLSEAERRRIQSQSLDVVARFAILDRRRATVVETEVRRKGLDTLYRILEARGHALLLGWETICDVCSAACERSGSAAPSTSQTASTLQKSCVVLVKIAFSCIQIVCSDFLSTLTTEQLQRCISCLTEFGKQLDDVNVALTANGCLWAVTAELSSRAAADSPPVHGPEDSPAVEGTHRRALADLWLFLLQCLSQITRDSRSEVRNGAISNLFRVLEQYGADLEPAFWQTAFWEVLFPVIKALDATAIQLEEDVGALHSETNDRRAQAMGVAQSEPRQWDESRVLAFNSLGGVVREFLGTKLVECDDFAQIWSMLLQHVRASFLRGPPAISQASIKMLSTVLSAPLSDTASAQSRDRLGAAWHSAWQCWADIGASLHERTATASRQDERPPRPFTQANLLAFVEAFWPIHREVRSSFDAAQAETVLDRLKTCVAYVDSPDYSGDVDQLTPVQEAARKVTRALDAVPGLPSLKLNDLADKLLLAFTMAGGAEQTSADGVRKHQQPVTFVALAKACIADASTFFDPGAEEADLGIYTDGAVENILSSLTIPVKLRYGCPPASRYAKDVPPLWQSASVALCRAVRRCCEMLDRHSEAIGPDKTASIWKSVIDGLEAALSADCSAASELPAEQQEADERFDLCLLATIERHVLPVLGGEAVPDDLVRRVGRALISNSRPCAVQAPDVRSGPPANGSHVPTIPSLGLSAEVLADNPRERFAYWCFDLAMLACSDRLSDGSEAARKRLAVLVLPDVLQRCEDILAEYTRDAALKGMSPMPRVREEELHFVLASYLRLQLYRGGLAAARSAEPSQAIKQQDEPTITASPTGLHIATLYSPRAHVFAAYHLLCDLAHLRPSPGSMAVSATAGSSLPQRVSTEGIEADLAKHGVELGSVGRSRGIFAVSDDEERRGQEGGGMVNASDLARRALDIVAQELGLPPRRQ</sequence>
<evidence type="ECO:0000313" key="9">
    <source>
        <dbReference type="Proteomes" id="UP000053664"/>
    </source>
</evidence>
<feature type="domain" description="Mon2 C-terminal" evidence="6">
    <location>
        <begin position="1029"/>
        <end position="1263"/>
    </location>
</feature>
<dbReference type="RefSeq" id="XP_007879612.1">
    <property type="nucleotide sequence ID" value="XM_007881421.1"/>
</dbReference>
<dbReference type="InterPro" id="IPR016024">
    <property type="entry name" value="ARM-type_fold"/>
</dbReference>
<evidence type="ECO:0000259" key="5">
    <source>
        <dbReference type="Pfam" id="PF12783"/>
    </source>
</evidence>
<keyword evidence="3" id="KW-0653">Protein transport</keyword>
<dbReference type="EMBL" id="KE361634">
    <property type="protein sequence ID" value="EPQ28595.1"/>
    <property type="molecule type" value="Genomic_DNA"/>
</dbReference>
<dbReference type="InterPro" id="IPR032629">
    <property type="entry name" value="DCB_dom"/>
</dbReference>
<evidence type="ECO:0000256" key="4">
    <source>
        <dbReference type="SAM" id="MobiDB-lite"/>
    </source>
</evidence>
<dbReference type="HOGENOM" id="CLU_001169_1_0_1"/>
<dbReference type="GO" id="GO:0005794">
    <property type="term" value="C:Golgi apparatus"/>
    <property type="evidence" value="ECO:0007669"/>
    <property type="project" value="UniProtKB-ARBA"/>
</dbReference>
<comment type="similarity">
    <text evidence="1">Belongs to the MON2 family.</text>
</comment>
<reference evidence="8 9" key="1">
    <citation type="journal article" date="2013" name="Plant Cell">
        <title>The transition from a phytopathogenic smut ancestor to an anamorphic biocontrol agent deciphered by comparative whole-genome analysis.</title>
        <authorList>
            <person name="Lefebvre F."/>
            <person name="Joly D.L."/>
            <person name="Labbe C."/>
            <person name="Teichmann B."/>
            <person name="Linning R."/>
            <person name="Belzile F."/>
            <person name="Bakkeren G."/>
            <person name="Belanger R.R."/>
        </authorList>
    </citation>
    <scope>NUCLEOTIDE SEQUENCE [LARGE SCALE GENOMIC DNA]</scope>
    <source>
        <strain evidence="8 9">PF-1</strain>
    </source>
</reference>
<keyword evidence="2" id="KW-0813">Transport</keyword>
<dbReference type="PANTHER" id="PTHR10663">
    <property type="entry name" value="GUANYL-NUCLEOTIDE EXCHANGE FACTOR"/>
    <property type="match status" value="1"/>
</dbReference>
<name>A0A061H9A4_9BASI</name>
<feature type="domain" description="Mon2/Sec7/BIG1-like HUS" evidence="5">
    <location>
        <begin position="218"/>
        <end position="385"/>
    </location>
</feature>
<evidence type="ECO:0000256" key="1">
    <source>
        <dbReference type="ARBA" id="ARBA00008144"/>
    </source>
</evidence>
<dbReference type="eggNOG" id="KOG1848">
    <property type="taxonomic scope" value="Eukaryota"/>
</dbReference>
<evidence type="ECO:0000313" key="8">
    <source>
        <dbReference type="EMBL" id="EPQ28595.1"/>
    </source>
</evidence>
<dbReference type="Proteomes" id="UP000053664">
    <property type="component" value="Unassembled WGS sequence"/>
</dbReference>
<accession>A0A061H9A4</accession>
<dbReference type="OrthoDB" id="294853at2759"/>
<dbReference type="Pfam" id="PF16206">
    <property type="entry name" value="Mon2_C"/>
    <property type="match status" value="1"/>
</dbReference>
<organism evidence="8 9">
    <name type="scientific">Pseudozyma flocculosa PF-1</name>
    <dbReference type="NCBI Taxonomy" id="1277687"/>
    <lineage>
        <taxon>Eukaryota</taxon>
        <taxon>Fungi</taxon>
        <taxon>Dikarya</taxon>
        <taxon>Basidiomycota</taxon>
        <taxon>Ustilaginomycotina</taxon>
        <taxon>Ustilaginomycetes</taxon>
        <taxon>Ustilaginales</taxon>
        <taxon>Ustilaginaceae</taxon>
        <taxon>Pseudozyma</taxon>
    </lineage>
</organism>
<gene>
    <name evidence="8" type="ORF">PFL1_03898</name>
</gene>
<dbReference type="InterPro" id="IPR032817">
    <property type="entry name" value="Mon2_C"/>
</dbReference>